<sequence length="235" mass="26855">MHEDEVERDLAHAVLRALVLVIFAGKVSRNRPLDLRTERAAELLLVPRHLTRNHQRPPPTYQNKGASDLVQRTRKRLVKLGTLQTPPTTNSTPPTAAAPLDRRLDVVQVGLEYVPARRLHVQQILVYEKHAHRALQVVHLVLPEHVGRDVILEPESGGDLPRRHLHHLAVEVEEVPRNLRFPQYVTLCAPITSHTLKPAYELARDAHVEQRVCDRQQEQPPLRVLVEERLVEIPV</sequence>
<protein>
    <submittedName>
        <fullName evidence="1">Fasciclin-like arabinogalactan protein ARB_02922</fullName>
    </submittedName>
</protein>
<comment type="caution">
    <text evidence="1">The sequence shown here is derived from an EMBL/GenBank/DDBJ whole genome shotgun (WGS) entry which is preliminary data.</text>
</comment>
<gene>
    <name evidence="1" type="ORF">BcabD6B2_12890</name>
</gene>
<dbReference type="GeneID" id="94193337"/>
<keyword evidence="2" id="KW-1185">Reference proteome</keyword>
<evidence type="ECO:0000313" key="1">
    <source>
        <dbReference type="EMBL" id="GIX61854.1"/>
    </source>
</evidence>
<name>A0AAV4LPK5_BABCB</name>
<dbReference type="Proteomes" id="UP001497744">
    <property type="component" value="Unassembled WGS sequence"/>
</dbReference>
<proteinExistence type="predicted"/>
<reference evidence="1 2" key="1">
    <citation type="submission" date="2021-06" db="EMBL/GenBank/DDBJ databases">
        <title>Genome sequence of Babesia caballi.</title>
        <authorList>
            <person name="Yamagishi J."/>
            <person name="Kidaka T."/>
            <person name="Ochi A."/>
        </authorList>
    </citation>
    <scope>NUCLEOTIDE SEQUENCE [LARGE SCALE GENOMIC DNA]</scope>
    <source>
        <strain evidence="1">USDA-D6B2</strain>
    </source>
</reference>
<dbReference type="AlphaFoldDB" id="A0AAV4LPK5"/>
<organism evidence="1 2">
    <name type="scientific">Babesia caballi</name>
    <dbReference type="NCBI Taxonomy" id="5871"/>
    <lineage>
        <taxon>Eukaryota</taxon>
        <taxon>Sar</taxon>
        <taxon>Alveolata</taxon>
        <taxon>Apicomplexa</taxon>
        <taxon>Aconoidasida</taxon>
        <taxon>Piroplasmida</taxon>
        <taxon>Babesiidae</taxon>
        <taxon>Babesia</taxon>
    </lineage>
</organism>
<dbReference type="EMBL" id="BPLF01000001">
    <property type="protein sequence ID" value="GIX61854.1"/>
    <property type="molecule type" value="Genomic_DNA"/>
</dbReference>
<accession>A0AAV4LPK5</accession>
<dbReference type="RefSeq" id="XP_067713925.1">
    <property type="nucleotide sequence ID" value="XM_067857824.1"/>
</dbReference>
<evidence type="ECO:0000313" key="2">
    <source>
        <dbReference type="Proteomes" id="UP001497744"/>
    </source>
</evidence>